<evidence type="ECO:0000313" key="1">
    <source>
        <dbReference type="EMBL" id="URI07175.1"/>
    </source>
</evidence>
<accession>A0ABY4S795</accession>
<organism evidence="1 2">
    <name type="scientific">Aquincola tertiaricarbonis</name>
    <dbReference type="NCBI Taxonomy" id="391953"/>
    <lineage>
        <taxon>Bacteria</taxon>
        <taxon>Pseudomonadati</taxon>
        <taxon>Pseudomonadota</taxon>
        <taxon>Betaproteobacteria</taxon>
        <taxon>Burkholderiales</taxon>
        <taxon>Sphaerotilaceae</taxon>
        <taxon>Aquincola</taxon>
    </lineage>
</organism>
<dbReference type="Proteomes" id="UP001056201">
    <property type="component" value="Chromosome 1"/>
</dbReference>
<name>A0ABY4S795_AQUTE</name>
<protein>
    <submittedName>
        <fullName evidence="1">Uncharacterized protein</fullName>
    </submittedName>
</protein>
<dbReference type="EMBL" id="CP097635">
    <property type="protein sequence ID" value="URI07175.1"/>
    <property type="molecule type" value="Genomic_DNA"/>
</dbReference>
<gene>
    <name evidence="1" type="ORF">MW290_00690</name>
</gene>
<evidence type="ECO:0000313" key="2">
    <source>
        <dbReference type="Proteomes" id="UP001056201"/>
    </source>
</evidence>
<dbReference type="RefSeq" id="WP_250195440.1">
    <property type="nucleotide sequence ID" value="NZ_CP097635.1"/>
</dbReference>
<proteinExistence type="predicted"/>
<sequence>MAQAALAFAPEFGAEPSAAGHALQPAGAPTTAFERSGWDIGRDHARYGLTPPADQMLFGHPVRQGWDAGQPAFRRRTRPATPAVRQWLALRLQAWLRGAAFEDLQVTPNLLRQITVSHCPVTGERLTQHTGHASDGVIERLNPQAAYAAGNLAMISRRAQAARAGRDAQAALLTAREAEALPADDTLEGLTAAQWLRLAVLISFATPLPHAQAAALPLLMLPPNRVRVLNPVQALQVVLSLPFAGTAELPRLAPIAALVPARARPAFHVFMTTLLARRVAGGHPWDAAAMKTAMLAAWTDPLMQRRWQRLSLELTTAEADAVIHGATRAGLDGTPWRDSSFAQATEGWGLPVPQPAAARGAPSARTGLIALPGVERRASGGSRVRVGVAPAMVAGKGLRGVRVG</sequence>
<reference evidence="1" key="1">
    <citation type="submission" date="2022-05" db="EMBL/GenBank/DDBJ databases">
        <title>An RpoN-dependent PEP-CTERM gene is involved in floc formation of an Aquincola tertiaricarbonis strain.</title>
        <authorList>
            <person name="Qiu D."/>
            <person name="Xia M."/>
        </authorList>
    </citation>
    <scope>NUCLEOTIDE SEQUENCE</scope>
    <source>
        <strain evidence="1">RN12</strain>
    </source>
</reference>
<keyword evidence="2" id="KW-1185">Reference proteome</keyword>